<evidence type="ECO:0000256" key="10">
    <source>
        <dbReference type="RuleBase" id="RU000304"/>
    </source>
</evidence>
<keyword evidence="3" id="KW-0808">Transferase</keyword>
<evidence type="ECO:0000256" key="5">
    <source>
        <dbReference type="ARBA" id="ARBA00022777"/>
    </source>
</evidence>
<dbReference type="GO" id="GO:0005737">
    <property type="term" value="C:cytoplasm"/>
    <property type="evidence" value="ECO:0007669"/>
    <property type="project" value="TreeGrafter"/>
</dbReference>
<evidence type="ECO:0000256" key="7">
    <source>
        <dbReference type="ARBA" id="ARBA00047899"/>
    </source>
</evidence>
<dbReference type="GeneID" id="102291816"/>
<dbReference type="PROSITE" id="PS50011">
    <property type="entry name" value="PROTEIN_KINASE_DOM"/>
    <property type="match status" value="1"/>
</dbReference>
<dbReference type="AlphaFoldDB" id="A0A3Q2V2Y2"/>
<evidence type="ECO:0000256" key="4">
    <source>
        <dbReference type="ARBA" id="ARBA00022741"/>
    </source>
</evidence>
<reference evidence="12" key="2">
    <citation type="submission" date="2025-09" db="UniProtKB">
        <authorList>
            <consortium name="Ensembl"/>
        </authorList>
    </citation>
    <scope>IDENTIFICATION</scope>
</reference>
<evidence type="ECO:0000256" key="9">
    <source>
        <dbReference type="PROSITE-ProRule" id="PRU10141"/>
    </source>
</evidence>
<dbReference type="PROSITE" id="PS00108">
    <property type="entry name" value="PROTEIN_KINASE_ST"/>
    <property type="match status" value="1"/>
</dbReference>
<dbReference type="GO" id="GO:0005524">
    <property type="term" value="F:ATP binding"/>
    <property type="evidence" value="ECO:0007669"/>
    <property type="project" value="UniProtKB-UniRule"/>
</dbReference>
<dbReference type="Gene3D" id="3.30.200.20">
    <property type="entry name" value="Phosphorylase Kinase, domain 1"/>
    <property type="match status" value="1"/>
</dbReference>
<sequence length="432" mass="48503">MPKKSEILRYWQHLLNCTMQRSPCLPHTEAEQHRVSEGGVSNSFKALGCQEQLDPKDSQVSEDPQEYCYGGYHPIQIGDTFNRRYQVVSKLGWGYFSTVWLCQDLKLGRRVAVKVLKSGAGFTQAGEDELALLRCASGSVGRHPFGQRIVRLLDEFKLVGVNGVHICLVLELLGPDLRCLQLCFGNPGLLQPWVKQILIQVLQGLDYLHSQCKIIHTDIKPENILVFLEEQSHKAPAGGSSSSSLQTGKEASSPESNQVNLYSLKEIAVKIADLGSSCWVYKHFCEEIQTRQYRSLEVLLGSEYGPPADIWSVACMAFELITGDSLFEPRARESISLEEDHIGQITELLGKIPAAVALSGKYSAEYFSCRGDLRRVGPLRFWSLYEVLVEKYHFLLEEASGFSDFLLSMLNYHPEKRATAAQCLRHPWLTSC</sequence>
<dbReference type="GO" id="GO:0000245">
    <property type="term" value="P:spliceosomal complex assembly"/>
    <property type="evidence" value="ECO:0007669"/>
    <property type="project" value="TreeGrafter"/>
</dbReference>
<dbReference type="Ensembl" id="ENSHBUT00000008072.1">
    <property type="protein sequence ID" value="ENSHBUP00000004809.1"/>
    <property type="gene ID" value="ENSHBUG00000006147.1"/>
</dbReference>
<comment type="similarity">
    <text evidence="10">Belongs to the protein kinase superfamily.</text>
</comment>
<dbReference type="PANTHER" id="PTHR47634:SF24">
    <property type="entry name" value="SRSF PROTEIN KINASE 3-LIKE ISOFORM X1"/>
    <property type="match status" value="1"/>
</dbReference>
<dbReference type="PROSITE" id="PS00107">
    <property type="entry name" value="PROTEIN_KINASE_ATP"/>
    <property type="match status" value="1"/>
</dbReference>
<dbReference type="FunFam" id="3.30.200.20:FF:000770">
    <property type="entry name" value="SRSF protein kinase 2"/>
    <property type="match status" value="1"/>
</dbReference>
<dbReference type="SUPFAM" id="SSF56112">
    <property type="entry name" value="Protein kinase-like (PK-like)"/>
    <property type="match status" value="1"/>
</dbReference>
<reference evidence="12" key="1">
    <citation type="submission" date="2025-08" db="UniProtKB">
        <authorList>
            <consortium name="Ensembl"/>
        </authorList>
    </citation>
    <scope>IDENTIFICATION</scope>
</reference>
<dbReference type="Pfam" id="PF00069">
    <property type="entry name" value="Pkinase"/>
    <property type="match status" value="1"/>
</dbReference>
<evidence type="ECO:0000256" key="1">
    <source>
        <dbReference type="ARBA" id="ARBA00012513"/>
    </source>
</evidence>
<dbReference type="STRING" id="8153.ENSHBUP00000004809"/>
<dbReference type="EC" id="2.7.11.1" evidence="1"/>
<dbReference type="GeneTree" id="ENSGT00940000157877"/>
<keyword evidence="2 10" id="KW-0723">Serine/threonine-protein kinase</keyword>
<dbReference type="Gene3D" id="1.10.510.10">
    <property type="entry name" value="Transferase(Phosphotransferase) domain 1"/>
    <property type="match status" value="1"/>
</dbReference>
<evidence type="ECO:0000256" key="6">
    <source>
        <dbReference type="ARBA" id="ARBA00022840"/>
    </source>
</evidence>
<evidence type="ECO:0000256" key="8">
    <source>
        <dbReference type="ARBA" id="ARBA00048679"/>
    </source>
</evidence>
<evidence type="ECO:0000313" key="12">
    <source>
        <dbReference type="Ensembl" id="ENSHBUP00000004809.1"/>
    </source>
</evidence>
<evidence type="ECO:0000256" key="2">
    <source>
        <dbReference type="ARBA" id="ARBA00022527"/>
    </source>
</evidence>
<dbReference type="GO" id="GO:0050684">
    <property type="term" value="P:regulation of mRNA processing"/>
    <property type="evidence" value="ECO:0007669"/>
    <property type="project" value="TreeGrafter"/>
</dbReference>
<dbReference type="GO" id="GO:0035556">
    <property type="term" value="P:intracellular signal transduction"/>
    <property type="evidence" value="ECO:0007669"/>
    <property type="project" value="TreeGrafter"/>
</dbReference>
<dbReference type="InterPro" id="IPR000719">
    <property type="entry name" value="Prot_kinase_dom"/>
</dbReference>
<keyword evidence="6 9" id="KW-0067">ATP-binding</keyword>
<dbReference type="RefSeq" id="XP_005944133.1">
    <property type="nucleotide sequence ID" value="XM_005944071.3"/>
</dbReference>
<proteinExistence type="inferred from homology"/>
<dbReference type="Proteomes" id="UP000264840">
    <property type="component" value="Unplaced"/>
</dbReference>
<protein>
    <recommendedName>
        <fullName evidence="1">non-specific serine/threonine protein kinase</fullName>
        <ecNumber evidence="1">2.7.11.1</ecNumber>
    </recommendedName>
</protein>
<dbReference type="OMA" id="LKPDDMP"/>
<evidence type="ECO:0000313" key="13">
    <source>
        <dbReference type="Proteomes" id="UP000264840"/>
    </source>
</evidence>
<feature type="domain" description="Protein kinase" evidence="11">
    <location>
        <begin position="85"/>
        <end position="429"/>
    </location>
</feature>
<dbReference type="CDD" id="cd14136">
    <property type="entry name" value="STKc_SRPK"/>
    <property type="match status" value="1"/>
</dbReference>
<name>A0A3Q2V2Y2_HAPBU</name>
<dbReference type="GO" id="GO:0005634">
    <property type="term" value="C:nucleus"/>
    <property type="evidence" value="ECO:0007669"/>
    <property type="project" value="TreeGrafter"/>
</dbReference>
<keyword evidence="5" id="KW-0418">Kinase</keyword>
<evidence type="ECO:0000259" key="11">
    <source>
        <dbReference type="PROSITE" id="PS50011"/>
    </source>
</evidence>
<dbReference type="SMART" id="SM00220">
    <property type="entry name" value="S_TKc"/>
    <property type="match status" value="1"/>
</dbReference>
<dbReference type="FunFam" id="1.10.510.10:FF:000275">
    <property type="entry name" value="SRSF protein kinase 2 isoform X3"/>
    <property type="match status" value="1"/>
</dbReference>
<dbReference type="OrthoDB" id="2649at2759"/>
<dbReference type="InterPro" id="IPR017441">
    <property type="entry name" value="Protein_kinase_ATP_BS"/>
</dbReference>
<comment type="catalytic activity">
    <reaction evidence="8">
        <text>L-seryl-[protein] + ATP = O-phospho-L-seryl-[protein] + ADP + H(+)</text>
        <dbReference type="Rhea" id="RHEA:17989"/>
        <dbReference type="Rhea" id="RHEA-COMP:9863"/>
        <dbReference type="Rhea" id="RHEA-COMP:11604"/>
        <dbReference type="ChEBI" id="CHEBI:15378"/>
        <dbReference type="ChEBI" id="CHEBI:29999"/>
        <dbReference type="ChEBI" id="CHEBI:30616"/>
        <dbReference type="ChEBI" id="CHEBI:83421"/>
        <dbReference type="ChEBI" id="CHEBI:456216"/>
        <dbReference type="EC" id="2.7.11.1"/>
    </reaction>
</comment>
<keyword evidence="4 9" id="KW-0547">Nucleotide-binding</keyword>
<feature type="binding site" evidence="9">
    <location>
        <position position="114"/>
    </location>
    <ligand>
        <name>ATP</name>
        <dbReference type="ChEBI" id="CHEBI:30616"/>
    </ligand>
</feature>
<keyword evidence="13" id="KW-1185">Reference proteome</keyword>
<accession>A0A3Q2V2Y2</accession>
<comment type="catalytic activity">
    <reaction evidence="7">
        <text>L-threonyl-[protein] + ATP = O-phospho-L-threonyl-[protein] + ADP + H(+)</text>
        <dbReference type="Rhea" id="RHEA:46608"/>
        <dbReference type="Rhea" id="RHEA-COMP:11060"/>
        <dbReference type="Rhea" id="RHEA-COMP:11605"/>
        <dbReference type="ChEBI" id="CHEBI:15378"/>
        <dbReference type="ChEBI" id="CHEBI:30013"/>
        <dbReference type="ChEBI" id="CHEBI:30616"/>
        <dbReference type="ChEBI" id="CHEBI:61977"/>
        <dbReference type="ChEBI" id="CHEBI:456216"/>
        <dbReference type="EC" id="2.7.11.1"/>
    </reaction>
</comment>
<organism evidence="12 13">
    <name type="scientific">Haplochromis burtoni</name>
    <name type="common">Burton's mouthbrooder</name>
    <name type="synonym">Chromis burtoni</name>
    <dbReference type="NCBI Taxonomy" id="8153"/>
    <lineage>
        <taxon>Eukaryota</taxon>
        <taxon>Metazoa</taxon>
        <taxon>Chordata</taxon>
        <taxon>Craniata</taxon>
        <taxon>Vertebrata</taxon>
        <taxon>Euteleostomi</taxon>
        <taxon>Actinopterygii</taxon>
        <taxon>Neopterygii</taxon>
        <taxon>Teleostei</taxon>
        <taxon>Neoteleostei</taxon>
        <taxon>Acanthomorphata</taxon>
        <taxon>Ovalentaria</taxon>
        <taxon>Cichlomorphae</taxon>
        <taxon>Cichliformes</taxon>
        <taxon>Cichlidae</taxon>
        <taxon>African cichlids</taxon>
        <taxon>Pseudocrenilabrinae</taxon>
        <taxon>Haplochromini</taxon>
        <taxon>Haplochromis</taxon>
    </lineage>
</organism>
<dbReference type="PANTHER" id="PTHR47634">
    <property type="entry name" value="PROTEIN KINASE DOMAIN-CONTAINING PROTEIN-RELATED"/>
    <property type="match status" value="1"/>
</dbReference>
<dbReference type="InterPro" id="IPR011009">
    <property type="entry name" value="Kinase-like_dom_sf"/>
</dbReference>
<dbReference type="InterPro" id="IPR051334">
    <property type="entry name" value="SRPK"/>
</dbReference>
<dbReference type="GO" id="GO:0004674">
    <property type="term" value="F:protein serine/threonine kinase activity"/>
    <property type="evidence" value="ECO:0007669"/>
    <property type="project" value="UniProtKB-KW"/>
</dbReference>
<dbReference type="InterPro" id="IPR008271">
    <property type="entry name" value="Ser/Thr_kinase_AS"/>
</dbReference>
<evidence type="ECO:0000256" key="3">
    <source>
        <dbReference type="ARBA" id="ARBA00022679"/>
    </source>
</evidence>